<feature type="transmembrane region" description="Helical" evidence="2">
    <location>
        <begin position="35"/>
        <end position="57"/>
    </location>
</feature>
<comment type="caution">
    <text evidence="3">The sequence shown here is derived from an EMBL/GenBank/DDBJ whole genome shotgun (WGS) entry which is preliminary data.</text>
</comment>
<dbReference type="Proteomes" id="UP000807353">
    <property type="component" value="Unassembled WGS sequence"/>
</dbReference>
<feature type="compositionally biased region" description="Basic residues" evidence="1">
    <location>
        <begin position="403"/>
        <end position="414"/>
    </location>
</feature>
<feature type="region of interest" description="Disordered" evidence="1">
    <location>
        <begin position="181"/>
        <end position="447"/>
    </location>
</feature>
<feature type="compositionally biased region" description="Polar residues" evidence="1">
    <location>
        <begin position="427"/>
        <end position="437"/>
    </location>
</feature>
<evidence type="ECO:0000256" key="2">
    <source>
        <dbReference type="SAM" id="Phobius"/>
    </source>
</evidence>
<feature type="compositionally biased region" description="Acidic residues" evidence="1">
    <location>
        <begin position="302"/>
        <end position="315"/>
    </location>
</feature>
<proteinExistence type="predicted"/>
<keyword evidence="2" id="KW-0472">Membrane</keyword>
<feature type="compositionally biased region" description="Low complexity" evidence="1">
    <location>
        <begin position="789"/>
        <end position="807"/>
    </location>
</feature>
<keyword evidence="2" id="KW-1133">Transmembrane helix</keyword>
<feature type="region of interest" description="Disordered" evidence="1">
    <location>
        <begin position="660"/>
        <end position="941"/>
    </location>
</feature>
<evidence type="ECO:0000256" key="1">
    <source>
        <dbReference type="SAM" id="MobiDB-lite"/>
    </source>
</evidence>
<protein>
    <submittedName>
        <fullName evidence="3">Uncharacterized protein</fullName>
    </submittedName>
</protein>
<feature type="compositionally biased region" description="Low complexity" evidence="1">
    <location>
        <begin position="920"/>
        <end position="941"/>
    </location>
</feature>
<feature type="compositionally biased region" description="Basic and acidic residues" evidence="1">
    <location>
        <begin position="268"/>
        <end position="285"/>
    </location>
</feature>
<organism evidence="3 4">
    <name type="scientific">Collybia nuda</name>
    <dbReference type="NCBI Taxonomy" id="64659"/>
    <lineage>
        <taxon>Eukaryota</taxon>
        <taxon>Fungi</taxon>
        <taxon>Dikarya</taxon>
        <taxon>Basidiomycota</taxon>
        <taxon>Agaricomycotina</taxon>
        <taxon>Agaricomycetes</taxon>
        <taxon>Agaricomycetidae</taxon>
        <taxon>Agaricales</taxon>
        <taxon>Tricholomatineae</taxon>
        <taxon>Clitocybaceae</taxon>
        <taxon>Collybia</taxon>
    </lineage>
</organism>
<accession>A0A9P6CLK3</accession>
<feature type="compositionally biased region" description="Basic and acidic residues" evidence="1">
    <location>
        <begin position="345"/>
        <end position="356"/>
    </location>
</feature>
<feature type="compositionally biased region" description="Pro residues" evidence="1">
    <location>
        <begin position="831"/>
        <end position="847"/>
    </location>
</feature>
<feature type="region of interest" description="Disordered" evidence="1">
    <location>
        <begin position="517"/>
        <end position="580"/>
    </location>
</feature>
<feature type="compositionally biased region" description="Acidic residues" evidence="1">
    <location>
        <begin position="386"/>
        <end position="395"/>
    </location>
</feature>
<evidence type="ECO:0000313" key="3">
    <source>
        <dbReference type="EMBL" id="KAF9464828.1"/>
    </source>
</evidence>
<feature type="compositionally biased region" description="Basic and acidic residues" evidence="1">
    <location>
        <begin position="660"/>
        <end position="694"/>
    </location>
</feature>
<feature type="compositionally biased region" description="Polar residues" evidence="1">
    <location>
        <begin position="185"/>
        <end position="196"/>
    </location>
</feature>
<dbReference type="AlphaFoldDB" id="A0A9P6CLK3"/>
<feature type="compositionally biased region" description="Low complexity" evidence="1">
    <location>
        <begin position="1171"/>
        <end position="1184"/>
    </location>
</feature>
<feature type="compositionally biased region" description="Low complexity" evidence="1">
    <location>
        <begin position="869"/>
        <end position="883"/>
    </location>
</feature>
<reference evidence="3" key="1">
    <citation type="submission" date="2020-11" db="EMBL/GenBank/DDBJ databases">
        <authorList>
            <consortium name="DOE Joint Genome Institute"/>
            <person name="Ahrendt S."/>
            <person name="Riley R."/>
            <person name="Andreopoulos W."/>
            <person name="Labutti K."/>
            <person name="Pangilinan J."/>
            <person name="Ruiz-Duenas F.J."/>
            <person name="Barrasa J.M."/>
            <person name="Sanchez-Garcia M."/>
            <person name="Camarero S."/>
            <person name="Miyauchi S."/>
            <person name="Serrano A."/>
            <person name="Linde D."/>
            <person name="Babiker R."/>
            <person name="Drula E."/>
            <person name="Ayuso-Fernandez I."/>
            <person name="Pacheco R."/>
            <person name="Padilla G."/>
            <person name="Ferreira P."/>
            <person name="Barriuso J."/>
            <person name="Kellner H."/>
            <person name="Castanera R."/>
            <person name="Alfaro M."/>
            <person name="Ramirez L."/>
            <person name="Pisabarro A.G."/>
            <person name="Kuo A."/>
            <person name="Tritt A."/>
            <person name="Lipzen A."/>
            <person name="He G."/>
            <person name="Yan M."/>
            <person name="Ng V."/>
            <person name="Cullen D."/>
            <person name="Martin F."/>
            <person name="Rosso M.-N."/>
            <person name="Henrissat B."/>
            <person name="Hibbett D."/>
            <person name="Martinez A.T."/>
            <person name="Grigoriev I.V."/>
        </authorList>
    </citation>
    <scope>NUCLEOTIDE SEQUENCE</scope>
    <source>
        <strain evidence="3">CBS 247.69</strain>
    </source>
</reference>
<feature type="compositionally biased region" description="Polar residues" evidence="1">
    <location>
        <begin position="894"/>
        <end position="918"/>
    </location>
</feature>
<feature type="compositionally biased region" description="Low complexity" evidence="1">
    <location>
        <begin position="197"/>
        <end position="207"/>
    </location>
</feature>
<feature type="compositionally biased region" description="Polar residues" evidence="1">
    <location>
        <begin position="1195"/>
        <end position="1204"/>
    </location>
</feature>
<feature type="compositionally biased region" description="Basic and acidic residues" evidence="1">
    <location>
        <begin position="234"/>
        <end position="244"/>
    </location>
</feature>
<feature type="compositionally biased region" description="Polar residues" evidence="1">
    <location>
        <begin position="1153"/>
        <end position="1169"/>
    </location>
</feature>
<feature type="compositionally biased region" description="Polar residues" evidence="1">
    <location>
        <begin position="1093"/>
        <end position="1117"/>
    </location>
</feature>
<feature type="compositionally biased region" description="Basic residues" evidence="1">
    <location>
        <begin position="357"/>
        <end position="368"/>
    </location>
</feature>
<dbReference type="EMBL" id="MU150251">
    <property type="protein sequence ID" value="KAF9464828.1"/>
    <property type="molecule type" value="Genomic_DNA"/>
</dbReference>
<gene>
    <name evidence="3" type="ORF">BDZ94DRAFT_1235040</name>
</gene>
<feature type="compositionally biased region" description="Polar residues" evidence="1">
    <location>
        <begin position="731"/>
        <end position="740"/>
    </location>
</feature>
<feature type="compositionally biased region" description="Low complexity" evidence="1">
    <location>
        <begin position="695"/>
        <end position="708"/>
    </location>
</feature>
<feature type="compositionally biased region" description="Acidic residues" evidence="1">
    <location>
        <begin position="245"/>
        <end position="256"/>
    </location>
</feature>
<keyword evidence="4" id="KW-1185">Reference proteome</keyword>
<feature type="compositionally biased region" description="Polar residues" evidence="1">
    <location>
        <begin position="117"/>
        <end position="132"/>
    </location>
</feature>
<feature type="compositionally biased region" description="Pro residues" evidence="1">
    <location>
        <begin position="1132"/>
        <end position="1141"/>
    </location>
</feature>
<feature type="compositionally biased region" description="Low complexity" evidence="1">
    <location>
        <begin position="1080"/>
        <end position="1092"/>
    </location>
</feature>
<feature type="compositionally biased region" description="Low complexity" evidence="1">
    <location>
        <begin position="550"/>
        <end position="560"/>
    </location>
</feature>
<dbReference type="OrthoDB" id="9451547at2759"/>
<feature type="region of interest" description="Disordered" evidence="1">
    <location>
        <begin position="956"/>
        <end position="1204"/>
    </location>
</feature>
<feature type="compositionally biased region" description="Polar residues" evidence="1">
    <location>
        <begin position="1015"/>
        <end position="1027"/>
    </location>
</feature>
<name>A0A9P6CLK3_9AGAR</name>
<feature type="compositionally biased region" description="Low complexity" evidence="1">
    <location>
        <begin position="993"/>
        <end position="1005"/>
    </location>
</feature>
<sequence>MDGDSSDILGNPNTIVRAGQASKWSGLSFGIKSTFILALLLVVYVVGIKAWGALLLWREKSYKLSMRRRHGIPDNDHRPFNVAYAAVMRARQDAEVSKRKARLDQIVLLGQEQRNAPLNQTIRQRPGSQRGAQSAWPIGVTNDLPGRFNLSSDGFYAPISGSSQTQTRSHSAAVRPIDFAERYNPDSTGRVSQADINNSPPRAGPSRRSSRRNIFVSDVKSQKRELDGDESEDGDHSKKSRVEGEEFIDEDAEWQEGPEVNRRGSKRVLRDEDNEDPSHSKQPRDKRARKVSLEKVPQTVIEDMDIDDDEDEDQVTELRASSSRGKKRDRAAAGSTFGGDDEDSAHEAELEDEARARRQRRKRRTVAKRKSDAGNSSRGQKRDRDVEEGESDGESEGGITSKVSRKKRGKKIVRPSRQDDEEIRSGSDVSMNESLASSRGRGRRIGDEWESNGVKFKIGPNGQRLRQALVKKARQKFNMPKDSQHPDRQLNLEVCVETWLTEEEYREAKSQLLLAWQDSPKHSAEPETPTVDTQDVPPPQPPTGKNLLWTSTSTTPASPSFYLPSQTPPGTPKSKNRDQYRQSIATNVGLRINPFHQQQIHTGKRIASAVRVASAFTDRGVHPSSPGSPGLSDSTNGISRVGPRAFSKWEKQDLEAKAMMKLREANRKKEAEREQKLKEEKEKADKEQKEKEAATTKQTIPTITLTKPVESKPIQSEIKPLSLSFAPPLGSSVTSTNDATSKPLFGPPASTPAAPFTLPPMAAPAPSKLEDKISTKPSFPTQPPPPPANSAFSFNNSSAAPQQPASSLGTNPSKDIKAGEQPKAQTSFSFGPPPTNTTAPAKPPPAPFSWNTSSAPTAQLVGGVEKTTASSASSGSSLLSRLAPVGNVVPPATQPQQNGPMFSFKSTATEPNKPSSVFGTPAQNTTPQPAPTSIPADAAPAAGASSLKFNFGVKPAAVAPSPTPASSTSSLSGALGGDSVKPAPNPFGFKAPTEGGTTATNGTTTPKFSFGTAPATANSPFGASTSGFKLPPSTTPQTSDAAPKPAFSGFGGGSQPLSAAFGTAPQGTPAPVFSSGTTNVFGSSGTSVFGGSANSSEAPKSTSVFASNSTTSASGDTPKSVFSFGNTTTPAVVPPPTPAPATSPFSFKFGETAKSTETPQASQPATGQSMFGKPSGGPSAFGFGASTGGFGFGNPPTSAAQQQQ</sequence>
<keyword evidence="2" id="KW-0812">Transmembrane</keyword>
<feature type="region of interest" description="Disordered" evidence="1">
    <location>
        <begin position="117"/>
        <end position="138"/>
    </location>
</feature>
<feature type="region of interest" description="Disordered" evidence="1">
    <location>
        <begin position="618"/>
        <end position="639"/>
    </location>
</feature>
<evidence type="ECO:0000313" key="4">
    <source>
        <dbReference type="Proteomes" id="UP000807353"/>
    </source>
</evidence>
<feature type="compositionally biased region" description="Low complexity" evidence="1">
    <location>
        <begin position="956"/>
        <end position="980"/>
    </location>
</feature>